<dbReference type="InterPro" id="IPR011990">
    <property type="entry name" value="TPR-like_helical_dom_sf"/>
</dbReference>
<evidence type="ECO:0000313" key="2">
    <source>
        <dbReference type="EMBL" id="HFN00015.1"/>
    </source>
</evidence>
<protein>
    <recommendedName>
        <fullName evidence="3">Tetratricopeptide repeat protein</fullName>
    </recommendedName>
</protein>
<dbReference type="EMBL" id="DSRU01000282">
    <property type="protein sequence ID" value="HFN00015.1"/>
    <property type="molecule type" value="Genomic_DNA"/>
</dbReference>
<organism evidence="2">
    <name type="scientific">Oscillatoriales cyanobacterium SpSt-418</name>
    <dbReference type="NCBI Taxonomy" id="2282169"/>
    <lineage>
        <taxon>Bacteria</taxon>
        <taxon>Bacillati</taxon>
        <taxon>Cyanobacteriota</taxon>
        <taxon>Cyanophyceae</taxon>
        <taxon>Oscillatoriophycideae</taxon>
        <taxon>Oscillatoriales</taxon>
    </lineage>
</organism>
<proteinExistence type="predicted"/>
<gene>
    <name evidence="2" type="ORF">ENR64_20100</name>
</gene>
<reference evidence="2" key="1">
    <citation type="journal article" date="2020" name="mSystems">
        <title>Genome- and Community-Level Interaction Insights into Carbon Utilization and Element Cycling Functions of Hydrothermarchaeota in Hydrothermal Sediment.</title>
        <authorList>
            <person name="Zhou Z."/>
            <person name="Liu Y."/>
            <person name="Xu W."/>
            <person name="Pan J."/>
            <person name="Luo Z.H."/>
            <person name="Li M."/>
        </authorList>
    </citation>
    <scope>NUCLEOTIDE SEQUENCE [LARGE SCALE GENOMIC DNA]</scope>
    <source>
        <strain evidence="2">SpSt-418</strain>
    </source>
</reference>
<sequence length="463" mass="51305">MTAIWFVPSSIHSVYSAEVEPPKIQTTCKVISSSAIPVLPLRFSPSAYRVAPEQVAQVKKIQLLIQAKRWDQALQEFQKGSTWVQDETIRPLLTAMVQANETVRAAQFVLEQFSPQSQNRAAGMGAIASELIKRDQFSAAIALLNNLPQKSDYLSDAIIPIVGALTATNQINRIPEVMSLFPIENEKWSVWTDVAREVSFEPAQARAVAGMVQDAYLRSMVRSNMAERWVKHRNVLNAWVIANEIEDCGHRADTFLAILQELKTSDLKLSHTQAARALDQLEALIAAIPNPESTFPNPVNLRLSLSKLNIQNDRKPQGIRLLERVAQDLKPSDSASFRAITLIEIASQYQAIGNRGIAIQMLDSAVTAIRAAYQPRPSEPGQLPWVEPSASWGTEQLTKVAKMYRSLNQIRKAEEIERTLPQGAKITAPDRLVSPPNQRSIPVPSTKPLLPGQAPSLQVPSNR</sequence>
<comment type="caution">
    <text evidence="2">The sequence shown here is derived from an EMBL/GenBank/DDBJ whole genome shotgun (WGS) entry which is preliminary data.</text>
</comment>
<feature type="region of interest" description="Disordered" evidence="1">
    <location>
        <begin position="420"/>
        <end position="463"/>
    </location>
</feature>
<dbReference type="AlphaFoldDB" id="A0A7C3PHD6"/>
<accession>A0A7C3PHD6</accession>
<dbReference type="Gene3D" id="1.25.40.10">
    <property type="entry name" value="Tetratricopeptide repeat domain"/>
    <property type="match status" value="1"/>
</dbReference>
<evidence type="ECO:0000256" key="1">
    <source>
        <dbReference type="SAM" id="MobiDB-lite"/>
    </source>
</evidence>
<evidence type="ECO:0008006" key="3">
    <source>
        <dbReference type="Google" id="ProtNLM"/>
    </source>
</evidence>
<name>A0A7C3PHD6_9CYAN</name>